<name>A0AAV2F789_9ROSI</name>
<gene>
    <name evidence="3" type="ORF">LTRI10_LOCUS34093</name>
</gene>
<sequence>MASREHLIEFGMGFVNSRLKFPLDHPARPGCRRISGVSARVPGEGRRDRVYLRLVPQEEVLNHPSVGFFFLRTAGGGSMLERLTAGVPVMCWPFFGDQLGLPVRSGGLEWRSRRM</sequence>
<evidence type="ECO:0000256" key="2">
    <source>
        <dbReference type="ARBA" id="ARBA00022679"/>
    </source>
</evidence>
<evidence type="ECO:0000313" key="4">
    <source>
        <dbReference type="Proteomes" id="UP001497516"/>
    </source>
</evidence>
<dbReference type="Gene3D" id="3.40.50.2000">
    <property type="entry name" value="Glycogen Phosphorylase B"/>
    <property type="match status" value="1"/>
</dbReference>
<protein>
    <submittedName>
        <fullName evidence="3">Uncharacterized protein</fullName>
    </submittedName>
</protein>
<proteinExistence type="inferred from homology"/>
<dbReference type="SUPFAM" id="SSF53756">
    <property type="entry name" value="UDP-Glycosyltransferase/glycogen phosphorylase"/>
    <property type="match status" value="1"/>
</dbReference>
<reference evidence="3 4" key="1">
    <citation type="submission" date="2024-04" db="EMBL/GenBank/DDBJ databases">
        <authorList>
            <person name="Fracassetti M."/>
        </authorList>
    </citation>
    <scope>NUCLEOTIDE SEQUENCE [LARGE SCALE GENOMIC DNA]</scope>
</reference>
<keyword evidence="4" id="KW-1185">Reference proteome</keyword>
<accession>A0AAV2F789</accession>
<dbReference type="InterPro" id="IPR002213">
    <property type="entry name" value="UDP_glucos_trans"/>
</dbReference>
<evidence type="ECO:0000313" key="3">
    <source>
        <dbReference type="EMBL" id="CAL1393520.1"/>
    </source>
</evidence>
<keyword evidence="2" id="KW-0808">Transferase</keyword>
<dbReference type="GO" id="GO:0080044">
    <property type="term" value="F:quercetin 7-O-glucosyltransferase activity"/>
    <property type="evidence" value="ECO:0007669"/>
    <property type="project" value="TreeGrafter"/>
</dbReference>
<comment type="similarity">
    <text evidence="1">Belongs to the UDP-glycosyltransferase family.</text>
</comment>
<dbReference type="PANTHER" id="PTHR11926:SF774">
    <property type="entry name" value="UDP-GLYCOSYLTRANSFERASE 85A1-RELATED"/>
    <property type="match status" value="1"/>
</dbReference>
<evidence type="ECO:0000256" key="1">
    <source>
        <dbReference type="ARBA" id="ARBA00009995"/>
    </source>
</evidence>
<dbReference type="AlphaFoldDB" id="A0AAV2F789"/>
<dbReference type="PANTHER" id="PTHR11926">
    <property type="entry name" value="GLUCOSYL/GLUCURONOSYL TRANSFERASES"/>
    <property type="match status" value="1"/>
</dbReference>
<dbReference type="Proteomes" id="UP001497516">
    <property type="component" value="Chromosome 6"/>
</dbReference>
<dbReference type="GO" id="GO:0080043">
    <property type="term" value="F:quercetin 3-O-glucosyltransferase activity"/>
    <property type="evidence" value="ECO:0007669"/>
    <property type="project" value="TreeGrafter"/>
</dbReference>
<dbReference type="Pfam" id="PF00201">
    <property type="entry name" value="UDPGT"/>
    <property type="match status" value="1"/>
</dbReference>
<organism evidence="3 4">
    <name type="scientific">Linum trigynum</name>
    <dbReference type="NCBI Taxonomy" id="586398"/>
    <lineage>
        <taxon>Eukaryota</taxon>
        <taxon>Viridiplantae</taxon>
        <taxon>Streptophyta</taxon>
        <taxon>Embryophyta</taxon>
        <taxon>Tracheophyta</taxon>
        <taxon>Spermatophyta</taxon>
        <taxon>Magnoliopsida</taxon>
        <taxon>eudicotyledons</taxon>
        <taxon>Gunneridae</taxon>
        <taxon>Pentapetalae</taxon>
        <taxon>rosids</taxon>
        <taxon>fabids</taxon>
        <taxon>Malpighiales</taxon>
        <taxon>Linaceae</taxon>
        <taxon>Linum</taxon>
    </lineage>
</organism>
<dbReference type="EMBL" id="OZ034819">
    <property type="protein sequence ID" value="CAL1393520.1"/>
    <property type="molecule type" value="Genomic_DNA"/>
</dbReference>